<dbReference type="SFLD" id="SFLDS00003">
    <property type="entry name" value="Haloacid_Dehalogenase"/>
    <property type="match status" value="1"/>
</dbReference>
<dbReference type="Gene3D" id="3.40.50.1000">
    <property type="entry name" value="HAD superfamily/HAD-like"/>
    <property type="match status" value="1"/>
</dbReference>
<organism evidence="1 2">
    <name type="scientific">Gandjariella thermophila</name>
    <dbReference type="NCBI Taxonomy" id="1931992"/>
    <lineage>
        <taxon>Bacteria</taxon>
        <taxon>Bacillati</taxon>
        <taxon>Actinomycetota</taxon>
        <taxon>Actinomycetes</taxon>
        <taxon>Pseudonocardiales</taxon>
        <taxon>Pseudonocardiaceae</taxon>
        <taxon>Gandjariella</taxon>
    </lineage>
</organism>
<comment type="caution">
    <text evidence="1">The sequence shown here is derived from an EMBL/GenBank/DDBJ whole genome shotgun (WGS) entry which is preliminary data.</text>
</comment>
<dbReference type="NCBIfam" id="TIGR01509">
    <property type="entry name" value="HAD-SF-IA-v3"/>
    <property type="match status" value="1"/>
</dbReference>
<dbReference type="AlphaFoldDB" id="A0A4D4J313"/>
<dbReference type="SUPFAM" id="SSF56784">
    <property type="entry name" value="HAD-like"/>
    <property type="match status" value="1"/>
</dbReference>
<accession>A0A4D4J313</accession>
<gene>
    <name evidence="1" type="ORF">GTS_25140</name>
</gene>
<dbReference type="InterPro" id="IPR006439">
    <property type="entry name" value="HAD-SF_hydro_IA"/>
</dbReference>
<dbReference type="InterPro" id="IPR023198">
    <property type="entry name" value="PGP-like_dom2"/>
</dbReference>
<dbReference type="InterPro" id="IPR036412">
    <property type="entry name" value="HAD-like_sf"/>
</dbReference>
<dbReference type="PANTHER" id="PTHR18901:SF38">
    <property type="entry name" value="PSEUDOURIDINE-5'-PHOSPHATASE"/>
    <property type="match status" value="1"/>
</dbReference>
<dbReference type="PANTHER" id="PTHR18901">
    <property type="entry name" value="2-DEOXYGLUCOSE-6-PHOSPHATE PHOSPHATASE 2"/>
    <property type="match status" value="1"/>
</dbReference>
<dbReference type="CDD" id="cd07505">
    <property type="entry name" value="HAD_BPGM-like"/>
    <property type="match status" value="1"/>
</dbReference>
<dbReference type="OrthoDB" id="9812856at2"/>
<reference evidence="2" key="1">
    <citation type="submission" date="2019-04" db="EMBL/GenBank/DDBJ databases">
        <title>Draft genome sequence of Pseudonocardiaceae bacterium SL3-2-4.</title>
        <authorList>
            <person name="Ningsih F."/>
            <person name="Yokota A."/>
            <person name="Sakai Y."/>
            <person name="Nanatani K."/>
            <person name="Yabe S."/>
            <person name="Oetari A."/>
            <person name="Sjamsuridzal W."/>
        </authorList>
    </citation>
    <scope>NUCLEOTIDE SEQUENCE [LARGE SCALE GENOMIC DNA]</scope>
    <source>
        <strain evidence="2">SL3-2-4</strain>
    </source>
</reference>
<dbReference type="Pfam" id="PF00702">
    <property type="entry name" value="Hydrolase"/>
    <property type="match status" value="1"/>
</dbReference>
<sequence>MADLAAVVFDLDGVLVDSEQVWDAVRRQVVAEHGGAWTEEATAAMLGMSTPEWARYLVDVLGARLDPGAAAKLVIGRMADRYAEGPPLLPDAVDAVRAVAEDYPVAIATSSPPVLIRSFLDGTGLAGVVRAAVSSEEVGAGKPAPDVYLEATGRLGVPAADCAAVEDSTNGLRAALAAGMTVLAVPNPHFPPDEDVLARAAAVLGGVGEVPAALRSLPG</sequence>
<dbReference type="RefSeq" id="WP_137813985.1">
    <property type="nucleotide sequence ID" value="NZ_BJFL01000010.1"/>
</dbReference>
<evidence type="ECO:0000313" key="1">
    <source>
        <dbReference type="EMBL" id="GDY30881.1"/>
    </source>
</evidence>
<dbReference type="SFLD" id="SFLDG01129">
    <property type="entry name" value="C1.5:_HAD__Beta-PGM__Phosphata"/>
    <property type="match status" value="1"/>
</dbReference>
<dbReference type="EMBL" id="BJFL01000010">
    <property type="protein sequence ID" value="GDY30881.1"/>
    <property type="molecule type" value="Genomic_DNA"/>
</dbReference>
<dbReference type="InterPro" id="IPR023214">
    <property type="entry name" value="HAD_sf"/>
</dbReference>
<evidence type="ECO:0000313" key="2">
    <source>
        <dbReference type="Proteomes" id="UP000298860"/>
    </source>
</evidence>
<proteinExistence type="predicted"/>
<dbReference type="Proteomes" id="UP000298860">
    <property type="component" value="Unassembled WGS sequence"/>
</dbReference>
<name>A0A4D4J313_9PSEU</name>
<keyword evidence="2" id="KW-1185">Reference proteome</keyword>
<dbReference type="Gene3D" id="1.10.150.240">
    <property type="entry name" value="Putative phosphatase, domain 2"/>
    <property type="match status" value="1"/>
</dbReference>
<protein>
    <submittedName>
        <fullName evidence="1">Haloacid dehalogenase</fullName>
    </submittedName>
</protein>